<organism evidence="1 2">
    <name type="scientific">Anditalea andensis</name>
    <dbReference type="NCBI Taxonomy" id="1048983"/>
    <lineage>
        <taxon>Bacteria</taxon>
        <taxon>Pseudomonadati</taxon>
        <taxon>Bacteroidota</taxon>
        <taxon>Cytophagia</taxon>
        <taxon>Cytophagales</taxon>
        <taxon>Cytophagaceae</taxon>
        <taxon>Anditalea</taxon>
    </lineage>
</organism>
<evidence type="ECO:0000313" key="2">
    <source>
        <dbReference type="Proteomes" id="UP000027821"/>
    </source>
</evidence>
<comment type="caution">
    <text evidence="1">The sequence shown here is derived from an EMBL/GenBank/DDBJ whole genome shotgun (WGS) entry which is preliminary data.</text>
</comment>
<dbReference type="EMBL" id="JMIH01000024">
    <property type="protein sequence ID" value="KEO72380.1"/>
    <property type="molecule type" value="Genomic_DNA"/>
</dbReference>
<keyword evidence="2" id="KW-1185">Reference proteome</keyword>
<sequence length="117" mass="13460">MEFNENELKFDHELIGAWSNIEYNELGMTMSKVNNLEKNIYGYVFNTNGTMVARMNSGWCGTPPIITQDYEGTWKIGEDEKILVSVGDWMGNTTQEWLVSFEKDKRVSILINHSSID</sequence>
<accession>A0A074KVU2</accession>
<reference evidence="1 2" key="1">
    <citation type="submission" date="2014-04" db="EMBL/GenBank/DDBJ databases">
        <title>Characterization and application of a salt tolerant electro-active bacterium.</title>
        <authorList>
            <person name="Yang L."/>
            <person name="Wei S."/>
            <person name="Tay Q.X.M."/>
        </authorList>
    </citation>
    <scope>NUCLEOTIDE SEQUENCE [LARGE SCALE GENOMIC DNA]</scope>
    <source>
        <strain evidence="1 2">LY1</strain>
    </source>
</reference>
<gene>
    <name evidence="1" type="ORF">EL17_16675</name>
</gene>
<dbReference type="OrthoDB" id="5526158at2"/>
<dbReference type="Proteomes" id="UP000027821">
    <property type="component" value="Unassembled WGS sequence"/>
</dbReference>
<protein>
    <recommendedName>
        <fullName evidence="3">Lipocalin-like domain-containing protein</fullName>
    </recommendedName>
</protein>
<dbReference type="eggNOG" id="ENOG50331S9">
    <property type="taxonomic scope" value="Bacteria"/>
</dbReference>
<dbReference type="AlphaFoldDB" id="A0A074KVU2"/>
<proteinExistence type="predicted"/>
<evidence type="ECO:0000313" key="1">
    <source>
        <dbReference type="EMBL" id="KEO72380.1"/>
    </source>
</evidence>
<name>A0A074KVU2_9BACT</name>
<dbReference type="STRING" id="1048983.EL17_16675"/>
<evidence type="ECO:0008006" key="3">
    <source>
        <dbReference type="Google" id="ProtNLM"/>
    </source>
</evidence>